<dbReference type="RefSeq" id="WP_085324066.1">
    <property type="nucleotide sequence ID" value="NZ_NCXP01000004.1"/>
</dbReference>
<dbReference type="Proteomes" id="UP000193247">
    <property type="component" value="Unassembled WGS sequence"/>
</dbReference>
<keyword evidence="6" id="KW-1185">Reference proteome</keyword>
<dbReference type="SUPFAM" id="SSF55729">
    <property type="entry name" value="Acyl-CoA N-acyltransferases (Nat)"/>
    <property type="match status" value="1"/>
</dbReference>
<keyword evidence="2" id="KW-0012">Acyltransferase</keyword>
<dbReference type="PROSITE" id="PS51186">
    <property type="entry name" value="GNAT"/>
    <property type="match status" value="1"/>
</dbReference>
<dbReference type="PANTHER" id="PTHR43792">
    <property type="entry name" value="GNAT FAMILY, PUTATIVE (AFU_ORTHOLOGUE AFUA_3G00765)-RELATED-RELATED"/>
    <property type="match status" value="1"/>
</dbReference>
<protein>
    <submittedName>
        <fullName evidence="5">GNAT family N-acetyltransferase</fullName>
    </submittedName>
</protein>
<dbReference type="OrthoDB" id="9795188at2"/>
<dbReference type="InterPro" id="IPR051531">
    <property type="entry name" value="N-acetyltransferase"/>
</dbReference>
<dbReference type="AlphaFoldDB" id="A0A1X2LXU5"/>
<dbReference type="STRING" id="1430326.B8W66_05715"/>
<evidence type="ECO:0000259" key="4">
    <source>
        <dbReference type="PROSITE" id="PS51186"/>
    </source>
</evidence>
<dbReference type="InterPro" id="IPR000182">
    <property type="entry name" value="GNAT_dom"/>
</dbReference>
<evidence type="ECO:0000256" key="1">
    <source>
        <dbReference type="ARBA" id="ARBA00022679"/>
    </source>
</evidence>
<comment type="caution">
    <text evidence="5">The sequence shown here is derived from an EMBL/GenBank/DDBJ whole genome shotgun (WGS) entry which is preliminary data.</text>
</comment>
<evidence type="ECO:0000313" key="6">
    <source>
        <dbReference type="Proteomes" id="UP000193247"/>
    </source>
</evidence>
<comment type="similarity">
    <text evidence="3">Belongs to the acetyltransferase family. RimJ subfamily.</text>
</comment>
<feature type="domain" description="N-acetyltransferase" evidence="4">
    <location>
        <begin position="11"/>
        <end position="174"/>
    </location>
</feature>
<dbReference type="PANTHER" id="PTHR43792:SF8">
    <property type="entry name" value="[RIBOSOMAL PROTEIN US5]-ALANINE N-ACETYLTRANSFERASE"/>
    <property type="match status" value="1"/>
</dbReference>
<name>A0A1X2LXU5_9MYCO</name>
<evidence type="ECO:0000256" key="2">
    <source>
        <dbReference type="ARBA" id="ARBA00023315"/>
    </source>
</evidence>
<evidence type="ECO:0000313" key="5">
    <source>
        <dbReference type="EMBL" id="OSC42030.1"/>
    </source>
</evidence>
<dbReference type="GO" id="GO:0016747">
    <property type="term" value="F:acyltransferase activity, transferring groups other than amino-acyl groups"/>
    <property type="evidence" value="ECO:0007669"/>
    <property type="project" value="InterPro"/>
</dbReference>
<proteinExistence type="inferred from homology"/>
<dbReference type="InterPro" id="IPR016181">
    <property type="entry name" value="Acyl_CoA_acyltransferase"/>
</dbReference>
<reference evidence="5 6" key="1">
    <citation type="submission" date="2017-04" db="EMBL/GenBank/DDBJ databases">
        <title>The new phylogeny of genus Mycobacterium.</title>
        <authorList>
            <person name="Tortoli E."/>
            <person name="Trovato A."/>
            <person name="Cirillo D.M."/>
        </authorList>
    </citation>
    <scope>NUCLEOTIDE SEQUENCE [LARGE SCALE GENOMIC DNA]</scope>
    <source>
        <strain evidence="5 6">TBL 1200985</strain>
    </source>
</reference>
<gene>
    <name evidence="5" type="ORF">B8W66_05715</name>
</gene>
<dbReference type="EMBL" id="NCXP01000004">
    <property type="protein sequence ID" value="OSC42030.1"/>
    <property type="molecule type" value="Genomic_DNA"/>
</dbReference>
<sequence>MEPPVLTTARLVLRCVTSADEDAIVRACNDPLIAHYLPLPRPYTRDDARKFVTDSAAAWLNDTTYGFGFYDATTNQLAGTCALKNTLRGVVELGYWTGPDYRGGGFTTEAVRRLCQWAFDELPIHRIEGYIIVGNDESQAVALNIGFELEGLLRQRAYRNGQIRDWWVFGLLARPA</sequence>
<organism evidence="5 6">
    <name type="scientific">Mycobacterium decipiens</name>
    <dbReference type="NCBI Taxonomy" id="1430326"/>
    <lineage>
        <taxon>Bacteria</taxon>
        <taxon>Bacillati</taxon>
        <taxon>Actinomycetota</taxon>
        <taxon>Actinomycetes</taxon>
        <taxon>Mycobacteriales</taxon>
        <taxon>Mycobacteriaceae</taxon>
        <taxon>Mycobacterium</taxon>
    </lineage>
</organism>
<evidence type="ECO:0000256" key="3">
    <source>
        <dbReference type="ARBA" id="ARBA00038502"/>
    </source>
</evidence>
<dbReference type="Pfam" id="PF13302">
    <property type="entry name" value="Acetyltransf_3"/>
    <property type="match status" value="1"/>
</dbReference>
<accession>A0A1X2LXU5</accession>
<keyword evidence="1 5" id="KW-0808">Transferase</keyword>
<dbReference type="Gene3D" id="3.40.630.30">
    <property type="match status" value="1"/>
</dbReference>